<accession>A0ABU0JKY4</accession>
<evidence type="ECO:0000313" key="5">
    <source>
        <dbReference type="EMBL" id="MDQ0474121.1"/>
    </source>
</evidence>
<dbReference type="RefSeq" id="WP_307283210.1">
    <property type="nucleotide sequence ID" value="NZ_JAUSVX010000020.1"/>
</dbReference>
<evidence type="ECO:0000256" key="1">
    <source>
        <dbReference type="ARBA" id="ARBA00001968"/>
    </source>
</evidence>
<protein>
    <recommendedName>
        <fullName evidence="2">Putative 4-hydroxy-4-methyl-2-oxoglutarate aldolase</fullName>
    </recommendedName>
    <alternativeName>
        <fullName evidence="3">Regulator of ribonuclease activity homolog</fullName>
    </alternativeName>
    <alternativeName>
        <fullName evidence="4">RraA-like protein</fullName>
    </alternativeName>
</protein>
<dbReference type="EMBL" id="JAUSVX010000020">
    <property type="protein sequence ID" value="MDQ0474121.1"/>
    <property type="molecule type" value="Genomic_DNA"/>
</dbReference>
<comment type="caution">
    <text evidence="5">The sequence shown here is derived from an EMBL/GenBank/DDBJ whole genome shotgun (WGS) entry which is preliminary data.</text>
</comment>
<dbReference type="CDD" id="cd16841">
    <property type="entry name" value="RraA_family"/>
    <property type="match status" value="1"/>
</dbReference>
<sequence>MTIDKDRILFTLVREKLFTAVIGDVMDAAGLTRQFLPPEIRPLRAETVLVGRAMPVLQADCAGDAVGHLGRAEPFGLMLRALDELAPGDVYICTGASPRYALWGGLMSTRAKTLGAVGAVLGGFHRDTREILALGFPVFSTGGYAQDQRLRGRVVDYRCPIEFANGCRVSPGDLIVGDVDGVLTVPAAHVGAIIDAALKKAASEQDVRGMIEQGGRTQDIFDTTGVM</sequence>
<evidence type="ECO:0000256" key="4">
    <source>
        <dbReference type="ARBA" id="ARBA00030169"/>
    </source>
</evidence>
<dbReference type="InterPro" id="IPR005493">
    <property type="entry name" value="RraA/RraA-like"/>
</dbReference>
<dbReference type="SUPFAM" id="SSF89562">
    <property type="entry name" value="RraA-like"/>
    <property type="match status" value="1"/>
</dbReference>
<gene>
    <name evidence="5" type="ORF">QO011_007160</name>
</gene>
<dbReference type="InterPro" id="IPR036704">
    <property type="entry name" value="RraA/RraA-like_sf"/>
</dbReference>
<keyword evidence="6" id="KW-1185">Reference proteome</keyword>
<dbReference type="Gene3D" id="3.50.30.40">
    <property type="entry name" value="Ribonuclease E inhibitor RraA/RraA-like"/>
    <property type="match status" value="1"/>
</dbReference>
<evidence type="ECO:0000256" key="3">
    <source>
        <dbReference type="ARBA" id="ARBA00029596"/>
    </source>
</evidence>
<evidence type="ECO:0000313" key="6">
    <source>
        <dbReference type="Proteomes" id="UP001242480"/>
    </source>
</evidence>
<dbReference type="PANTHER" id="PTHR33254">
    <property type="entry name" value="4-HYDROXY-4-METHYL-2-OXOGLUTARATE ALDOLASE 3-RELATED"/>
    <property type="match status" value="1"/>
</dbReference>
<name>A0ABU0JKY4_9HYPH</name>
<dbReference type="Proteomes" id="UP001242480">
    <property type="component" value="Unassembled WGS sequence"/>
</dbReference>
<comment type="cofactor">
    <cofactor evidence="1">
        <name>a divalent metal cation</name>
        <dbReference type="ChEBI" id="CHEBI:60240"/>
    </cofactor>
</comment>
<reference evidence="5 6" key="1">
    <citation type="submission" date="2023-07" db="EMBL/GenBank/DDBJ databases">
        <title>Genomic Encyclopedia of Type Strains, Phase IV (KMG-IV): sequencing the most valuable type-strain genomes for metagenomic binning, comparative biology and taxonomic classification.</title>
        <authorList>
            <person name="Goeker M."/>
        </authorList>
    </citation>
    <scope>NUCLEOTIDE SEQUENCE [LARGE SCALE GENOMIC DNA]</scope>
    <source>
        <strain evidence="5 6">DSM 19619</strain>
    </source>
</reference>
<evidence type="ECO:0000256" key="2">
    <source>
        <dbReference type="ARBA" id="ARBA00016549"/>
    </source>
</evidence>
<dbReference type="PANTHER" id="PTHR33254:SF4">
    <property type="entry name" value="4-HYDROXY-4-METHYL-2-OXOGLUTARATE ALDOLASE 3-RELATED"/>
    <property type="match status" value="1"/>
</dbReference>
<proteinExistence type="predicted"/>
<organism evidence="5 6">
    <name type="scientific">Labrys wisconsinensis</name>
    <dbReference type="NCBI Taxonomy" id="425677"/>
    <lineage>
        <taxon>Bacteria</taxon>
        <taxon>Pseudomonadati</taxon>
        <taxon>Pseudomonadota</taxon>
        <taxon>Alphaproteobacteria</taxon>
        <taxon>Hyphomicrobiales</taxon>
        <taxon>Xanthobacteraceae</taxon>
        <taxon>Labrys</taxon>
    </lineage>
</organism>
<dbReference type="Pfam" id="PF03737">
    <property type="entry name" value="RraA-like"/>
    <property type="match status" value="1"/>
</dbReference>